<protein>
    <submittedName>
        <fullName evidence="1">Uncharacterized protein</fullName>
    </submittedName>
</protein>
<dbReference type="InterPro" id="IPR049718">
    <property type="entry name" value="AKO59007-like"/>
</dbReference>
<organism evidence="1">
    <name type="scientific">uncultured Caudovirales phage</name>
    <dbReference type="NCBI Taxonomy" id="2100421"/>
    <lineage>
        <taxon>Viruses</taxon>
        <taxon>Duplodnaviria</taxon>
        <taxon>Heunggongvirae</taxon>
        <taxon>Uroviricota</taxon>
        <taxon>Caudoviricetes</taxon>
        <taxon>Peduoviridae</taxon>
        <taxon>Maltschvirus</taxon>
        <taxon>Maltschvirus maltsch</taxon>
    </lineage>
</organism>
<proteinExistence type="predicted"/>
<dbReference type="NCBIfam" id="NF033394">
    <property type="entry name" value="capsid_maj_Podo"/>
    <property type="match status" value="1"/>
</dbReference>
<reference evidence="1" key="1">
    <citation type="submission" date="2020-04" db="EMBL/GenBank/DDBJ databases">
        <authorList>
            <person name="Chiriac C."/>
            <person name="Salcher M."/>
            <person name="Ghai R."/>
            <person name="Kavagutti S V."/>
        </authorList>
    </citation>
    <scope>NUCLEOTIDE SEQUENCE</scope>
</reference>
<sequence length="321" mass="34618">MPVNNNVGELLTTTLQYAAPGWGDSLSNNNVLYYKLKNKGRLKEVDGGVDLREPLMYPATSQGKWIDGYDDLNISPMEAIDSAQYQWKTYIIPVVINGTDKRKNSGSKVQLKQLLKSRVEVAKKTMLNDIDTALFSTGAANGGKQISGLQALFSSSSGGTVGSISKSAYSFWQHLIRTSAPTRTVGTIKSELNALMTPMTRGTDKVDLGLFNDTDYNLLLEACQAIQQISSSKLADVGFEALKYRGADMVLAGGNGGHIPAGTIYLLNTDYISFCVHPDLNMSPLEPEERSPTGQDAIIKHMGLMGNLTVSNMAIGGAVLV</sequence>
<evidence type="ECO:0000313" key="1">
    <source>
        <dbReference type="EMBL" id="CAB4136994.1"/>
    </source>
</evidence>
<name>A0A6J5LQZ5_9CAUD</name>
<gene>
    <name evidence="1" type="ORF">UFOVP313_42</name>
</gene>
<dbReference type="EMBL" id="LR796328">
    <property type="protein sequence ID" value="CAB4136994.1"/>
    <property type="molecule type" value="Genomic_DNA"/>
</dbReference>
<accession>A0A6J5LQZ5</accession>